<dbReference type="Proteomes" id="UP001071777">
    <property type="component" value="Unassembled WGS sequence"/>
</dbReference>
<reference evidence="3" key="1">
    <citation type="submission" date="2022-10" db="EMBL/GenBank/DDBJ databases">
        <title>Adaptive evolution leads to modifications in subtelomeric GC content in a zoonotic Cryptosporidium species.</title>
        <authorList>
            <person name="Li J."/>
            <person name="Feng Y."/>
            <person name="Xiao L."/>
        </authorList>
    </citation>
    <scope>NUCLEOTIDE SEQUENCE</scope>
    <source>
        <strain evidence="3">25894</strain>
    </source>
</reference>
<comment type="similarity">
    <text evidence="1">Belongs to the short-chain dehydrogenases/reductases (SDR) family.</text>
</comment>
<comment type="caution">
    <text evidence="3">The sequence shown here is derived from an EMBL/GenBank/DDBJ whole genome shotgun (WGS) entry which is preliminary data.</text>
</comment>
<dbReference type="PANTHER" id="PTHR43899">
    <property type="entry name" value="RH59310P"/>
    <property type="match status" value="1"/>
</dbReference>
<sequence length="296" mass="33571">MSYFSKILSNIYSLFHSTEKKLSSFGKWAIVTGASDGIGKAIAKELINENLSLILIGRNEEKLRIAVEELLSLKGKGSDQEIRYLLMDFTDPTCYSSFSKYLDTIKDIGVLVNNVGVSYPFAQYFEEIGVDLINELIEVNVRSVLMMTHIVYSYMKKNDRGAILCIGSGSSQLQSDPLYSAYAATKSVSESLCRSLRAECESRNIVIQCHTPMLVTTKLSKVKKETFFTISAERFAKDSIRELKRPRSAYTTIVPYFGHKLQLIIANLIPRQIWNKIRISQTRHIRERAIKKIKVS</sequence>
<organism evidence="3 4">
    <name type="scientific">Cryptosporidium canis</name>
    <dbReference type="NCBI Taxonomy" id="195482"/>
    <lineage>
        <taxon>Eukaryota</taxon>
        <taxon>Sar</taxon>
        <taxon>Alveolata</taxon>
        <taxon>Apicomplexa</taxon>
        <taxon>Conoidasida</taxon>
        <taxon>Coccidia</taxon>
        <taxon>Eucoccidiorida</taxon>
        <taxon>Eimeriorina</taxon>
        <taxon>Cryptosporidiidae</taxon>
        <taxon>Cryptosporidium</taxon>
    </lineage>
</organism>
<dbReference type="PANTHER" id="PTHR43899:SF13">
    <property type="entry name" value="RH59310P"/>
    <property type="match status" value="1"/>
</dbReference>
<dbReference type="CDD" id="cd05356">
    <property type="entry name" value="17beta-HSD1_like_SDR_c"/>
    <property type="match status" value="1"/>
</dbReference>
<accession>A0ABQ8P410</accession>
<keyword evidence="2" id="KW-0560">Oxidoreductase</keyword>
<dbReference type="EMBL" id="JAPCXB010000122">
    <property type="protein sequence ID" value="KAJ1607363.1"/>
    <property type="molecule type" value="Genomic_DNA"/>
</dbReference>
<evidence type="ECO:0000256" key="1">
    <source>
        <dbReference type="ARBA" id="ARBA00006484"/>
    </source>
</evidence>
<evidence type="ECO:0000256" key="2">
    <source>
        <dbReference type="ARBA" id="ARBA00023002"/>
    </source>
</evidence>
<keyword evidence="4" id="KW-1185">Reference proteome</keyword>
<proteinExistence type="inferred from homology"/>
<dbReference type="InterPro" id="IPR051019">
    <property type="entry name" value="VLCFA-Steroid_DH"/>
</dbReference>
<dbReference type="InterPro" id="IPR036291">
    <property type="entry name" value="NAD(P)-bd_dom_sf"/>
</dbReference>
<evidence type="ECO:0000313" key="4">
    <source>
        <dbReference type="Proteomes" id="UP001071777"/>
    </source>
</evidence>
<name>A0ABQ8P410_9CRYT</name>
<dbReference type="PRINTS" id="PR00081">
    <property type="entry name" value="GDHRDH"/>
</dbReference>
<dbReference type="InterPro" id="IPR002347">
    <property type="entry name" value="SDR_fam"/>
</dbReference>
<dbReference type="PIRSF" id="PIRSF000126">
    <property type="entry name" value="11-beta-HSD1"/>
    <property type="match status" value="1"/>
</dbReference>
<dbReference type="Gene3D" id="3.40.50.720">
    <property type="entry name" value="NAD(P)-binding Rossmann-like Domain"/>
    <property type="match status" value="1"/>
</dbReference>
<dbReference type="SUPFAM" id="SSF51735">
    <property type="entry name" value="NAD(P)-binding Rossmann-fold domains"/>
    <property type="match status" value="1"/>
</dbReference>
<protein>
    <submittedName>
        <fullName evidence="3">Steroid dehydrogenase kik-i</fullName>
    </submittedName>
</protein>
<gene>
    <name evidence="3" type="ORF">OJ252_2861</name>
</gene>
<evidence type="ECO:0000313" key="3">
    <source>
        <dbReference type="EMBL" id="KAJ1607363.1"/>
    </source>
</evidence>
<dbReference type="Pfam" id="PF00106">
    <property type="entry name" value="adh_short"/>
    <property type="match status" value="1"/>
</dbReference>